<dbReference type="SUPFAM" id="SSF53098">
    <property type="entry name" value="Ribonuclease H-like"/>
    <property type="match status" value="1"/>
</dbReference>
<gene>
    <name evidence="3" type="ORF">STAS_10474</name>
</gene>
<dbReference type="EMBL" id="BKCP01004861">
    <property type="protein sequence ID" value="GER34267.1"/>
    <property type="molecule type" value="Genomic_DNA"/>
</dbReference>
<dbReference type="InterPro" id="IPR012337">
    <property type="entry name" value="RNaseH-like_sf"/>
</dbReference>
<evidence type="ECO:0000256" key="1">
    <source>
        <dbReference type="SAM" id="MobiDB-lite"/>
    </source>
</evidence>
<accession>A0A5A7PPL0</accession>
<reference evidence="4" key="1">
    <citation type="journal article" date="2019" name="Curr. Biol.">
        <title>Genome Sequence of Striga asiatica Provides Insight into the Evolution of Plant Parasitism.</title>
        <authorList>
            <person name="Yoshida S."/>
            <person name="Kim S."/>
            <person name="Wafula E.K."/>
            <person name="Tanskanen J."/>
            <person name="Kim Y.M."/>
            <person name="Honaas L."/>
            <person name="Yang Z."/>
            <person name="Spallek T."/>
            <person name="Conn C.E."/>
            <person name="Ichihashi Y."/>
            <person name="Cheong K."/>
            <person name="Cui S."/>
            <person name="Der J.P."/>
            <person name="Gundlach H."/>
            <person name="Jiao Y."/>
            <person name="Hori C."/>
            <person name="Ishida J.K."/>
            <person name="Kasahara H."/>
            <person name="Kiba T."/>
            <person name="Kim M.S."/>
            <person name="Koo N."/>
            <person name="Laohavisit A."/>
            <person name="Lee Y.H."/>
            <person name="Lumba S."/>
            <person name="McCourt P."/>
            <person name="Mortimer J.C."/>
            <person name="Mutuku J.M."/>
            <person name="Nomura T."/>
            <person name="Sasaki-Sekimoto Y."/>
            <person name="Seto Y."/>
            <person name="Wang Y."/>
            <person name="Wakatake T."/>
            <person name="Sakakibara H."/>
            <person name="Demura T."/>
            <person name="Yamaguchi S."/>
            <person name="Yoneyama K."/>
            <person name="Manabe R.I."/>
            <person name="Nelson D.C."/>
            <person name="Schulman A.H."/>
            <person name="Timko M.P."/>
            <person name="dePamphilis C.W."/>
            <person name="Choi D."/>
            <person name="Shirasu K."/>
        </authorList>
    </citation>
    <scope>NUCLEOTIDE SEQUENCE [LARGE SCALE GENOMIC DNA]</scope>
    <source>
        <strain evidence="4">cv. UVA1</strain>
    </source>
</reference>
<dbReference type="PROSITE" id="PS50994">
    <property type="entry name" value="INTEGRASE"/>
    <property type="match status" value="1"/>
</dbReference>
<feature type="compositionally biased region" description="Basic and acidic residues" evidence="1">
    <location>
        <begin position="207"/>
        <end position="222"/>
    </location>
</feature>
<keyword evidence="4" id="KW-1185">Reference proteome</keyword>
<evidence type="ECO:0000259" key="2">
    <source>
        <dbReference type="PROSITE" id="PS50994"/>
    </source>
</evidence>
<dbReference type="Proteomes" id="UP000325081">
    <property type="component" value="Unassembled WGS sequence"/>
</dbReference>
<dbReference type="GO" id="GO:0015074">
    <property type="term" value="P:DNA integration"/>
    <property type="evidence" value="ECO:0007669"/>
    <property type="project" value="InterPro"/>
</dbReference>
<evidence type="ECO:0000313" key="3">
    <source>
        <dbReference type="EMBL" id="GER34267.1"/>
    </source>
</evidence>
<sequence length="505" mass="55954">MIPMTLPLPFAQWRIDIVGPLTQATGQRKFLLVTVDCFTKLIEVEPLARITEVKVMKFLFTNTHCRCAIPRVTLSDNGAHFKGRKVATYCRYCMGPKVSWRNLRGMVNELGSVLKAYRTTPRASKRETPFSMVYGTEAVIPVVVGFSSKRMSTYRESENVKLQKEAFDLTDSLKHADKLELNCEGPYVVERVFARDLQAEGFTRKAPTETMEHGTSEQKCHGTEPQANKPGGLGTCMSKDITPSKLASGLRDMVKYVKGQNLDHTSSQAQGHGKVCQGAEPRSHELGCLETCTVPFAGVPPGLGLSPSAIGGNSEVLLAGRRLCIPLGNEVVIMGTRGVALEESSVVMTRKVVRNFLGLHPEAGKAQVRVHPSKLSSTLNGEPNLGADGIGRKLAQLSGKHELLHYNLLEWLAQSWSVRESSDHFQEYKQHLSNVADLIIPGRKQWDKYLICQSFHPVEATNILHIPISQCGVKDKLVWHGTKNGKFSVKEAYQEVLRKNVVNHM</sequence>
<dbReference type="GO" id="GO:0003676">
    <property type="term" value="F:nucleic acid binding"/>
    <property type="evidence" value="ECO:0007669"/>
    <property type="project" value="InterPro"/>
</dbReference>
<comment type="caution">
    <text evidence="3">The sequence shown here is derived from an EMBL/GenBank/DDBJ whole genome shotgun (WGS) entry which is preliminary data.</text>
</comment>
<feature type="region of interest" description="Disordered" evidence="1">
    <location>
        <begin position="207"/>
        <end position="235"/>
    </location>
</feature>
<feature type="domain" description="Integrase catalytic" evidence="2">
    <location>
        <begin position="5"/>
        <end position="92"/>
    </location>
</feature>
<evidence type="ECO:0000313" key="4">
    <source>
        <dbReference type="Proteomes" id="UP000325081"/>
    </source>
</evidence>
<dbReference type="InterPro" id="IPR050951">
    <property type="entry name" value="Retrovirus_Pol_polyprotein"/>
</dbReference>
<proteinExistence type="predicted"/>
<dbReference type="PANTHER" id="PTHR37984">
    <property type="entry name" value="PROTEIN CBG26694"/>
    <property type="match status" value="1"/>
</dbReference>
<dbReference type="Gene3D" id="3.30.420.10">
    <property type="entry name" value="Ribonuclease H-like superfamily/Ribonuclease H"/>
    <property type="match status" value="1"/>
</dbReference>
<name>A0A5A7PPL0_STRAF</name>
<organism evidence="3 4">
    <name type="scientific">Striga asiatica</name>
    <name type="common">Asiatic witchweed</name>
    <name type="synonym">Buchnera asiatica</name>
    <dbReference type="NCBI Taxonomy" id="4170"/>
    <lineage>
        <taxon>Eukaryota</taxon>
        <taxon>Viridiplantae</taxon>
        <taxon>Streptophyta</taxon>
        <taxon>Embryophyta</taxon>
        <taxon>Tracheophyta</taxon>
        <taxon>Spermatophyta</taxon>
        <taxon>Magnoliopsida</taxon>
        <taxon>eudicotyledons</taxon>
        <taxon>Gunneridae</taxon>
        <taxon>Pentapetalae</taxon>
        <taxon>asterids</taxon>
        <taxon>lamiids</taxon>
        <taxon>Lamiales</taxon>
        <taxon>Orobanchaceae</taxon>
        <taxon>Buchnereae</taxon>
        <taxon>Striga</taxon>
    </lineage>
</organism>
<dbReference type="AlphaFoldDB" id="A0A5A7PPL0"/>
<protein>
    <submittedName>
        <fullName evidence="3">Pol polyprotein</fullName>
    </submittedName>
</protein>
<dbReference type="OrthoDB" id="914227at2759"/>
<dbReference type="PANTHER" id="PTHR37984:SF5">
    <property type="entry name" value="PROTEIN NYNRIN-LIKE"/>
    <property type="match status" value="1"/>
</dbReference>
<dbReference type="InterPro" id="IPR001584">
    <property type="entry name" value="Integrase_cat-core"/>
</dbReference>
<dbReference type="InterPro" id="IPR036397">
    <property type="entry name" value="RNaseH_sf"/>
</dbReference>